<sequence>MFGAVVGRVANRIGGAQFTLNRTLYKLIANDGNNTLHGDPKGFAHVVWKVKEHSQSSRSHVFFFTILDLLVLHVLATVRNALIRNNQLSITMKAKALNKPTPVNLMQHACWNLDGHNSGDILSNVVQIFGSQITLISSDLVPTGKFGSEKGTPYDFLEPHSIKSKINGLANGYDMNYVLDGGVGHKLKRAAVLHDLKSGRVLELSTSAPGM</sequence>
<accession>A0AAW2DUL5</accession>
<gene>
    <name evidence="2" type="ORF">SO802_001180</name>
</gene>
<organism evidence="2 3">
    <name type="scientific">Lithocarpus litseifolius</name>
    <dbReference type="NCBI Taxonomy" id="425828"/>
    <lineage>
        <taxon>Eukaryota</taxon>
        <taxon>Viridiplantae</taxon>
        <taxon>Streptophyta</taxon>
        <taxon>Embryophyta</taxon>
        <taxon>Tracheophyta</taxon>
        <taxon>Spermatophyta</taxon>
        <taxon>Magnoliopsida</taxon>
        <taxon>eudicotyledons</taxon>
        <taxon>Gunneridae</taxon>
        <taxon>Pentapetalae</taxon>
        <taxon>rosids</taxon>
        <taxon>fabids</taxon>
        <taxon>Fagales</taxon>
        <taxon>Fagaceae</taxon>
        <taxon>Lithocarpus</taxon>
    </lineage>
</organism>
<dbReference type="InterPro" id="IPR014718">
    <property type="entry name" value="GH-type_carb-bd"/>
</dbReference>
<dbReference type="GO" id="GO:0030246">
    <property type="term" value="F:carbohydrate binding"/>
    <property type="evidence" value="ECO:0007669"/>
    <property type="project" value="InterPro"/>
</dbReference>
<keyword evidence="3" id="KW-1185">Reference proteome</keyword>
<dbReference type="InterPro" id="IPR011013">
    <property type="entry name" value="Gal_mutarotase_sf_dom"/>
</dbReference>
<evidence type="ECO:0008006" key="4">
    <source>
        <dbReference type="Google" id="ProtNLM"/>
    </source>
</evidence>
<keyword evidence="1" id="KW-0812">Transmembrane</keyword>
<evidence type="ECO:0000313" key="3">
    <source>
        <dbReference type="Proteomes" id="UP001459277"/>
    </source>
</evidence>
<dbReference type="PANTHER" id="PTHR10091">
    <property type="entry name" value="ALDOSE-1-EPIMERASE"/>
    <property type="match status" value="1"/>
</dbReference>
<dbReference type="AlphaFoldDB" id="A0AAW2DUL5"/>
<dbReference type="GO" id="GO:0033499">
    <property type="term" value="P:galactose catabolic process via UDP-galactose, Leloir pathway"/>
    <property type="evidence" value="ECO:0007669"/>
    <property type="project" value="TreeGrafter"/>
</dbReference>
<dbReference type="PANTHER" id="PTHR10091:SF0">
    <property type="entry name" value="GALACTOSE MUTAROTASE"/>
    <property type="match status" value="1"/>
</dbReference>
<keyword evidence="1" id="KW-0472">Membrane</keyword>
<dbReference type="GO" id="GO:0006006">
    <property type="term" value="P:glucose metabolic process"/>
    <property type="evidence" value="ECO:0007669"/>
    <property type="project" value="TreeGrafter"/>
</dbReference>
<dbReference type="GO" id="GO:0004034">
    <property type="term" value="F:aldose 1-epimerase activity"/>
    <property type="evidence" value="ECO:0007669"/>
    <property type="project" value="TreeGrafter"/>
</dbReference>
<dbReference type="InterPro" id="IPR008183">
    <property type="entry name" value="Aldose_1/G6P_1-epimerase"/>
</dbReference>
<dbReference type="EMBL" id="JAZDWU010000001">
    <property type="protein sequence ID" value="KAL0014111.1"/>
    <property type="molecule type" value="Genomic_DNA"/>
</dbReference>
<name>A0AAW2DUL5_9ROSI</name>
<dbReference type="Gene3D" id="2.70.98.10">
    <property type="match status" value="1"/>
</dbReference>
<keyword evidence="1" id="KW-1133">Transmembrane helix</keyword>
<dbReference type="Pfam" id="PF01263">
    <property type="entry name" value="Aldose_epim"/>
    <property type="match status" value="1"/>
</dbReference>
<evidence type="ECO:0000256" key="1">
    <source>
        <dbReference type="SAM" id="Phobius"/>
    </source>
</evidence>
<comment type="caution">
    <text evidence="2">The sequence shown here is derived from an EMBL/GenBank/DDBJ whole genome shotgun (WGS) entry which is preliminary data.</text>
</comment>
<reference evidence="2 3" key="1">
    <citation type="submission" date="2024-01" db="EMBL/GenBank/DDBJ databases">
        <title>A telomere-to-telomere, gap-free genome of sweet tea (Lithocarpus litseifolius).</title>
        <authorList>
            <person name="Zhou J."/>
        </authorList>
    </citation>
    <scope>NUCLEOTIDE SEQUENCE [LARGE SCALE GENOMIC DNA]</scope>
    <source>
        <strain evidence="2">Zhou-2022a</strain>
        <tissue evidence="2">Leaf</tissue>
    </source>
</reference>
<evidence type="ECO:0000313" key="2">
    <source>
        <dbReference type="EMBL" id="KAL0014111.1"/>
    </source>
</evidence>
<feature type="transmembrane region" description="Helical" evidence="1">
    <location>
        <begin position="61"/>
        <end position="82"/>
    </location>
</feature>
<dbReference type="SUPFAM" id="SSF74650">
    <property type="entry name" value="Galactose mutarotase-like"/>
    <property type="match status" value="1"/>
</dbReference>
<protein>
    <recommendedName>
        <fullName evidence="4">Aldose 1-epimerase</fullName>
    </recommendedName>
</protein>
<proteinExistence type="predicted"/>
<dbReference type="Proteomes" id="UP001459277">
    <property type="component" value="Unassembled WGS sequence"/>
</dbReference>